<dbReference type="EMBL" id="CATQJA010002702">
    <property type="protein sequence ID" value="CAJ0585061.1"/>
    <property type="molecule type" value="Genomic_DNA"/>
</dbReference>
<evidence type="ECO:0000313" key="3">
    <source>
        <dbReference type="Proteomes" id="UP001177023"/>
    </source>
</evidence>
<keyword evidence="3" id="KW-1185">Reference proteome</keyword>
<dbReference type="AlphaFoldDB" id="A0AA36DD41"/>
<feature type="non-terminal residue" evidence="2">
    <location>
        <position position="298"/>
    </location>
</feature>
<evidence type="ECO:0000256" key="1">
    <source>
        <dbReference type="SAM" id="MobiDB-lite"/>
    </source>
</evidence>
<comment type="caution">
    <text evidence="2">The sequence shown here is derived from an EMBL/GenBank/DDBJ whole genome shotgun (WGS) entry which is preliminary data.</text>
</comment>
<evidence type="ECO:0000313" key="2">
    <source>
        <dbReference type="EMBL" id="CAJ0585061.1"/>
    </source>
</evidence>
<organism evidence="2 3">
    <name type="scientific">Mesorhabditis spiculigera</name>
    <dbReference type="NCBI Taxonomy" id="96644"/>
    <lineage>
        <taxon>Eukaryota</taxon>
        <taxon>Metazoa</taxon>
        <taxon>Ecdysozoa</taxon>
        <taxon>Nematoda</taxon>
        <taxon>Chromadorea</taxon>
        <taxon>Rhabditida</taxon>
        <taxon>Rhabditina</taxon>
        <taxon>Rhabditomorpha</taxon>
        <taxon>Rhabditoidea</taxon>
        <taxon>Rhabditidae</taxon>
        <taxon>Mesorhabditinae</taxon>
        <taxon>Mesorhabditis</taxon>
    </lineage>
</organism>
<dbReference type="Proteomes" id="UP001177023">
    <property type="component" value="Unassembled WGS sequence"/>
</dbReference>
<proteinExistence type="predicted"/>
<accession>A0AA36DD41</accession>
<sequence length="298" mass="33235">MARQQQVQNPNEELVQIEGNDGNVLTFPSSMLEAAGINIRNNQAVTAEQVELLLSMVNDGPQADQNRKRHYAEPAENPPFSLLETNQGIRLIDRNGSVFDFDPAQLSQRNIHLPQLTSEHYAVMQVVALAVQQGAVLQGDSAQYSKKTAHGHSDEPSGSGLNNEFPGREMTPANVAEVGDEVQFRRAGKLLKASVRYIRAQTGYKVQFDDGHFEWIDECDILQQNLIDTGDHQRYSDFSGCGPKVRVVEKEANFTCPICTKKIYQKRPAHIVIRIPACDQCSKEKVMVLDGEETTQNE</sequence>
<protein>
    <submittedName>
        <fullName evidence="2">Uncharacterized protein</fullName>
    </submittedName>
</protein>
<name>A0AA36DD41_9BILA</name>
<gene>
    <name evidence="2" type="ORF">MSPICULIGERA_LOCUS23093</name>
</gene>
<reference evidence="2" key="1">
    <citation type="submission" date="2023-06" db="EMBL/GenBank/DDBJ databases">
        <authorList>
            <person name="Delattre M."/>
        </authorList>
    </citation>
    <scope>NUCLEOTIDE SEQUENCE</scope>
    <source>
        <strain evidence="2">AF72</strain>
    </source>
</reference>
<feature type="region of interest" description="Disordered" evidence="1">
    <location>
        <begin position="142"/>
        <end position="169"/>
    </location>
</feature>